<dbReference type="InterPro" id="IPR036390">
    <property type="entry name" value="WH_DNA-bd_sf"/>
</dbReference>
<organism evidence="3 4">
    <name type="scientific">Haloplanus vescus</name>
    <dbReference type="NCBI Taxonomy" id="555874"/>
    <lineage>
        <taxon>Archaea</taxon>
        <taxon>Methanobacteriati</taxon>
        <taxon>Methanobacteriota</taxon>
        <taxon>Stenosarchaea group</taxon>
        <taxon>Halobacteria</taxon>
        <taxon>Halobacteriales</taxon>
        <taxon>Haloferacaceae</taxon>
        <taxon>Haloplanus</taxon>
    </lineage>
</organism>
<keyword evidence="4" id="KW-1185">Reference proteome</keyword>
<dbReference type="Gene3D" id="1.10.10.10">
    <property type="entry name" value="Winged helix-like DNA-binding domain superfamily/Winged helix DNA-binding domain"/>
    <property type="match status" value="1"/>
</dbReference>
<dbReference type="AlphaFoldDB" id="A0A1H3Y9U0"/>
<gene>
    <name evidence="3" type="ORF">SAMN04488065_1713</name>
</gene>
<dbReference type="Proteomes" id="UP000236755">
    <property type="component" value="Unassembled WGS sequence"/>
</dbReference>
<dbReference type="InterPro" id="IPR036388">
    <property type="entry name" value="WH-like_DNA-bd_sf"/>
</dbReference>
<evidence type="ECO:0000313" key="4">
    <source>
        <dbReference type="Proteomes" id="UP000236755"/>
    </source>
</evidence>
<feature type="domain" description="Methanogenesis regulatory protein FilR1 middle" evidence="1">
    <location>
        <begin position="124"/>
        <end position="253"/>
    </location>
</feature>
<reference evidence="3 4" key="1">
    <citation type="submission" date="2016-10" db="EMBL/GenBank/DDBJ databases">
        <authorList>
            <person name="de Groot N.N."/>
        </authorList>
    </citation>
    <scope>NUCLEOTIDE SEQUENCE [LARGE SCALE GENOMIC DNA]</scope>
    <source>
        <strain evidence="3 4">CGMCC 1.8712</strain>
    </source>
</reference>
<dbReference type="InterPro" id="IPR013561">
    <property type="entry name" value="FilR1_middle_dom"/>
</dbReference>
<dbReference type="EMBL" id="FNQT01000002">
    <property type="protein sequence ID" value="SEA07662.1"/>
    <property type="molecule type" value="Genomic_DNA"/>
</dbReference>
<evidence type="ECO:0000259" key="2">
    <source>
        <dbReference type="Pfam" id="PF25213"/>
    </source>
</evidence>
<name>A0A1H3Y9U0_9EURY</name>
<feature type="domain" description="HVO-A0261-like N-terminal" evidence="2">
    <location>
        <begin position="7"/>
        <end position="88"/>
    </location>
</feature>
<dbReference type="Pfam" id="PF25213">
    <property type="entry name" value="HVO_A0261_N"/>
    <property type="match status" value="1"/>
</dbReference>
<sequence>MEDAVAELRYLTQSDNRAEALGIVADDEPVDRSALESRLDASHRTVVRVVNSLEERGYLRQADRELRLTPFGAGIATRFDDALDRTAAAVEFETLLRNGPPVFRDLPIDALSGAELLVASSADPFSILDRVLSLRAESTYIREVAPAVQQESIDQLASRIRRGEEFDVETVISERASERASERIDYREGHETTIESDSVDIYVHPKPISFFVGVMDDTAAFGASKDGQPHALAVSTDPELRTAAESIFERYRDESTHKTTV</sequence>
<evidence type="ECO:0000259" key="1">
    <source>
        <dbReference type="Pfam" id="PF08350"/>
    </source>
</evidence>
<accession>A0A1H3Y9U0</accession>
<proteinExistence type="predicted"/>
<dbReference type="Pfam" id="PF08350">
    <property type="entry name" value="FilR1_middle"/>
    <property type="match status" value="1"/>
</dbReference>
<dbReference type="RefSeq" id="WP_092633921.1">
    <property type="nucleotide sequence ID" value="NZ_FNQT01000002.1"/>
</dbReference>
<dbReference type="SUPFAM" id="SSF46785">
    <property type="entry name" value="Winged helix' DNA-binding domain"/>
    <property type="match status" value="1"/>
</dbReference>
<protein>
    <submittedName>
        <fullName evidence="3">Predicted transcriptional regulator, contains HTH domain</fullName>
    </submittedName>
</protein>
<dbReference type="InterPro" id="IPR057527">
    <property type="entry name" value="HVO_A0261-like_N"/>
</dbReference>
<evidence type="ECO:0000313" key="3">
    <source>
        <dbReference type="EMBL" id="SEA07662.1"/>
    </source>
</evidence>
<dbReference type="OrthoDB" id="330490at2157"/>